<evidence type="ECO:0000313" key="2">
    <source>
        <dbReference type="Proteomes" id="UP000198951"/>
    </source>
</evidence>
<protein>
    <submittedName>
        <fullName evidence="1">Copper amine oxidase N-terminal domain-containing protein</fullName>
    </submittedName>
</protein>
<gene>
    <name evidence="1" type="ORF">SAMN05443667_116101</name>
</gene>
<accession>A0A1H4G6H6</accession>
<evidence type="ECO:0000313" key="1">
    <source>
        <dbReference type="EMBL" id="SEB04282.1"/>
    </source>
</evidence>
<proteinExistence type="predicted"/>
<name>A0A1H4G6H6_9FLAO</name>
<dbReference type="RefSeq" id="WP_091093573.1">
    <property type="nucleotide sequence ID" value="NZ_FNRD01000016.1"/>
</dbReference>
<keyword evidence="2" id="KW-1185">Reference proteome</keyword>
<dbReference type="AlphaFoldDB" id="A0A1H4G6H6"/>
<dbReference type="EMBL" id="FNRD01000016">
    <property type="protein sequence ID" value="SEB04282.1"/>
    <property type="molecule type" value="Genomic_DNA"/>
</dbReference>
<dbReference type="Gene3D" id="2.60.40.10">
    <property type="entry name" value="Immunoglobulins"/>
    <property type="match status" value="1"/>
</dbReference>
<dbReference type="STRING" id="150146.SAMN05443667_116101"/>
<dbReference type="OrthoDB" id="1521722at2"/>
<reference evidence="2" key="1">
    <citation type="submission" date="2016-10" db="EMBL/GenBank/DDBJ databases">
        <authorList>
            <person name="Varghese N."/>
            <person name="Submissions S."/>
        </authorList>
    </citation>
    <scope>NUCLEOTIDE SEQUENCE [LARGE SCALE GENOMIC DNA]</scope>
    <source>
        <strain evidence="2">DSM 22376</strain>
    </source>
</reference>
<organism evidence="1 2">
    <name type="scientific">Flavobacterium gillisiae</name>
    <dbReference type="NCBI Taxonomy" id="150146"/>
    <lineage>
        <taxon>Bacteria</taxon>
        <taxon>Pseudomonadati</taxon>
        <taxon>Bacteroidota</taxon>
        <taxon>Flavobacteriia</taxon>
        <taxon>Flavobacteriales</taxon>
        <taxon>Flavobacteriaceae</taxon>
        <taxon>Flavobacterium</taxon>
    </lineage>
</organism>
<sequence>MILFFKVLYDFLDEFRYLNSYLLYFTIFSSFTMFGNNGIKKENNLDPVNNFDIIPVEVNVKGILHFETEVIITDSKILYFNVEDLFNKLGINVKIENNGNILSGFVENENKTYRIDIGNSQIIVGAKNIKSINGIVQKMNSIYVESNLLTEAFGLNIIFNFRSLSVKLDATFELPKIKQARLEKMRNNISKLQTNTENFKDTIVVRNYHLFKAGTLNWSASTFQTSQSGGANNFGLSLGSELLYGEANVSIFLNSQSEFDSRQLLYNWRWIDNEKKNIKQAQVGKVNSQSISFLKAPLLGASITNSSNAVRKAKGTFTISEYTEPNWTVELYINDALVDYTSADASGLYLFKVPIVYGYTTLKLKFYGLLGEERIEERVMNTPYTFMPVNVLEYNLVGGVLEDENSSQFGRGEVNYGLTRFLTIGGGLEYLSNIPEHTAIPFAHAAIQPFSKMVINMEYAHNVSIKGLVNYYLGSSSFLELDYRKYVEGQQATFNTANEERRVKFSFPSKLYAISTNTKLSYNQFIYNTFNYNQVNTVFSGNYKNYSANFSLTSNWISNSDVFLTSNLAMSFKMTNGLVIRPSIDYNFSSNQLMRYGTVLEKRVSKMSFSATIERNEQIETNNFLLNFKYDFNFARTYFSVSHNNNGFNSSQSAQGSLAFGGDNGYVKTGNNSALGKGGILLYPFLDLNNNGKKDVGEPTVFVKDVKMTNGKAITSERDSIVRISDLNSFVNYNIQFADAELESLSWRFKHHSYQVLVDPNQYKKVEVPILVVGEVSGMIYLHTADDLKGQGRITIQIYNDHNQKVAETLSESDGYYNYLGLKPGNYTIRVDDDQLDKLDYQSSPEEYDAFIKISEDGTIVDGLDFNIKAVEPAVPLEKAEIILTDTSKKASIMHKQSESHFNTSFGKILDQEGLFYSVQIGVFKNYVDSEHLLKFAPVFYEFLADGMIRYISGKFDLKNEAKAAKNKIIVKGVKDAYIVKYKSSKKIDTATIRN</sequence>
<dbReference type="InterPro" id="IPR013783">
    <property type="entry name" value="Ig-like_fold"/>
</dbReference>
<dbReference type="Proteomes" id="UP000198951">
    <property type="component" value="Unassembled WGS sequence"/>
</dbReference>
<dbReference type="SUPFAM" id="SSF49478">
    <property type="entry name" value="Cna protein B-type domain"/>
    <property type="match status" value="1"/>
</dbReference>